<comment type="caution">
    <text evidence="1">The sequence shown here is derived from an EMBL/GenBank/DDBJ whole genome shotgun (WGS) entry which is preliminary data.</text>
</comment>
<protein>
    <submittedName>
        <fullName evidence="1">Phosphorelay intermediate protein</fullName>
    </submittedName>
</protein>
<keyword evidence="2" id="KW-1185">Reference proteome</keyword>
<proteinExistence type="predicted"/>
<accession>A0ACC2T3F4</accession>
<gene>
    <name evidence="1" type="primary">YPD1_1</name>
    <name evidence="1" type="ORF">DSO57_1020927</name>
</gene>
<organism evidence="1 2">
    <name type="scientific">Entomophthora muscae</name>
    <dbReference type="NCBI Taxonomy" id="34485"/>
    <lineage>
        <taxon>Eukaryota</taxon>
        <taxon>Fungi</taxon>
        <taxon>Fungi incertae sedis</taxon>
        <taxon>Zoopagomycota</taxon>
        <taxon>Entomophthoromycotina</taxon>
        <taxon>Entomophthoromycetes</taxon>
        <taxon>Entomophthorales</taxon>
        <taxon>Entomophthoraceae</taxon>
        <taxon>Entomophthora</taxon>
    </lineage>
</organism>
<dbReference type="Proteomes" id="UP001165960">
    <property type="component" value="Unassembled WGS sequence"/>
</dbReference>
<name>A0ACC2T3F4_9FUNG</name>
<sequence length="202" mass="22659">MSSSDTELIDHDVFSQILDMDEEGDSEFSKSIVFNYFEQAENTFLEMDAALEKGDLPNLSRLGHFLKGSSAALGVKNVKIMCERIQHYGSLKDETGVTPIEEKEAIQKITTCLETAKEEYHTANTYLKDFYDDLEEEEDDEETETEREGDLEKYPQATDSGLPLKLAGIEENPTLKDSAKMTESELPRTDAQSIPEPTLSTA</sequence>
<evidence type="ECO:0000313" key="2">
    <source>
        <dbReference type="Proteomes" id="UP001165960"/>
    </source>
</evidence>
<dbReference type="EMBL" id="QTSX02003650">
    <property type="protein sequence ID" value="KAJ9069204.1"/>
    <property type="molecule type" value="Genomic_DNA"/>
</dbReference>
<reference evidence="1" key="1">
    <citation type="submission" date="2022-04" db="EMBL/GenBank/DDBJ databases">
        <title>Genome of the entomopathogenic fungus Entomophthora muscae.</title>
        <authorList>
            <person name="Elya C."/>
            <person name="Lovett B.R."/>
            <person name="Lee E."/>
            <person name="Macias A.M."/>
            <person name="Hajek A.E."/>
            <person name="De Bivort B.L."/>
            <person name="Kasson M.T."/>
            <person name="De Fine Licht H.H."/>
            <person name="Stajich J.E."/>
        </authorList>
    </citation>
    <scope>NUCLEOTIDE SEQUENCE</scope>
    <source>
        <strain evidence="1">Berkeley</strain>
    </source>
</reference>
<evidence type="ECO:0000313" key="1">
    <source>
        <dbReference type="EMBL" id="KAJ9069204.1"/>
    </source>
</evidence>